<sequence length="436" mass="48062">MATSVSGLAAAIRGATDSETFDLAGQGVSTIEKQIYDGFKEPLPLSEMIRLTFITGAGKLGRQKYDEGAAQAMTRTLRELGYEEDRGASAVLECGGTFKLQHDTGKNLKTVVVFPRVTGGVGETEMEQLTLNAGSKQPLLAEDSPDYKLAHSTLDVFKRNIPNKCPSWSQTKGCVTALTSIKERLQGLESKLMSGTVLTDAEQAFYDSVSLSSIEDKLSFVRERMHALVEGGNVTAEERKNLLEQVNDKIKALDTEIEQAKKEGKMKRVENLQAKRVTLQERKTKVEGINPKPLHALKHEAEIHKLRKELLPIEEIEEKAKGRLMTLKENQVVAKKDDIMQQISDLEQQSRGWFESDEIFHARVQQSLSSWNNQKKNVKKATKPASTSKPTSMSLPTTAKWVTPASRGKPALKKPASKPSTSGGLFAAMMNDSDSD</sequence>
<gene>
    <name evidence="3" type="ORF">FisN_4Hh436</name>
</gene>
<dbReference type="Proteomes" id="UP000198406">
    <property type="component" value="Unassembled WGS sequence"/>
</dbReference>
<reference evidence="3 4" key="1">
    <citation type="journal article" date="2015" name="Plant Cell">
        <title>Oil accumulation by the oleaginous diatom Fistulifera solaris as revealed by the genome and transcriptome.</title>
        <authorList>
            <person name="Tanaka T."/>
            <person name="Maeda Y."/>
            <person name="Veluchamy A."/>
            <person name="Tanaka M."/>
            <person name="Abida H."/>
            <person name="Marechal E."/>
            <person name="Bowler C."/>
            <person name="Muto M."/>
            <person name="Sunaga Y."/>
            <person name="Tanaka M."/>
            <person name="Yoshino T."/>
            <person name="Taniguchi T."/>
            <person name="Fukuda Y."/>
            <person name="Nemoto M."/>
            <person name="Matsumoto M."/>
            <person name="Wong P.S."/>
            <person name="Aburatani S."/>
            <person name="Fujibuchi W."/>
        </authorList>
    </citation>
    <scope>NUCLEOTIDE SEQUENCE [LARGE SCALE GENOMIC DNA]</scope>
    <source>
        <strain evidence="3 4">JPCC DA0580</strain>
    </source>
</reference>
<proteinExistence type="predicted"/>
<keyword evidence="1" id="KW-0175">Coiled coil</keyword>
<organism evidence="3 4">
    <name type="scientific">Fistulifera solaris</name>
    <name type="common">Oleaginous diatom</name>
    <dbReference type="NCBI Taxonomy" id="1519565"/>
    <lineage>
        <taxon>Eukaryota</taxon>
        <taxon>Sar</taxon>
        <taxon>Stramenopiles</taxon>
        <taxon>Ochrophyta</taxon>
        <taxon>Bacillariophyta</taxon>
        <taxon>Bacillariophyceae</taxon>
        <taxon>Bacillariophycidae</taxon>
        <taxon>Naviculales</taxon>
        <taxon>Naviculaceae</taxon>
        <taxon>Fistulifera</taxon>
    </lineage>
</organism>
<feature type="compositionally biased region" description="Polar residues" evidence="2">
    <location>
        <begin position="384"/>
        <end position="397"/>
    </location>
</feature>
<accession>A0A1Z5KJ35</accession>
<evidence type="ECO:0000313" key="4">
    <source>
        <dbReference type="Proteomes" id="UP000198406"/>
    </source>
</evidence>
<dbReference type="AlphaFoldDB" id="A0A1Z5KJ35"/>
<keyword evidence="4" id="KW-1185">Reference proteome</keyword>
<protein>
    <submittedName>
        <fullName evidence="3">Uncharacterized protein</fullName>
    </submittedName>
</protein>
<feature type="region of interest" description="Disordered" evidence="2">
    <location>
        <begin position="371"/>
        <end position="436"/>
    </location>
</feature>
<name>A0A1Z5KJ35_FISSO</name>
<dbReference type="InParanoid" id="A0A1Z5KJ35"/>
<feature type="coiled-coil region" evidence="1">
    <location>
        <begin position="236"/>
        <end position="282"/>
    </location>
</feature>
<comment type="caution">
    <text evidence="3">The sequence shown here is derived from an EMBL/GenBank/DDBJ whole genome shotgun (WGS) entry which is preliminary data.</text>
</comment>
<dbReference type="OrthoDB" id="496479at2759"/>
<evidence type="ECO:0000256" key="1">
    <source>
        <dbReference type="SAM" id="Coils"/>
    </source>
</evidence>
<evidence type="ECO:0000256" key="2">
    <source>
        <dbReference type="SAM" id="MobiDB-lite"/>
    </source>
</evidence>
<dbReference type="EMBL" id="BDSP01000235">
    <property type="protein sequence ID" value="GAX26061.1"/>
    <property type="molecule type" value="Genomic_DNA"/>
</dbReference>
<evidence type="ECO:0000313" key="3">
    <source>
        <dbReference type="EMBL" id="GAX26061.1"/>
    </source>
</evidence>